<gene>
    <name evidence="2" type="ORF">LSH36_669g01025</name>
</gene>
<dbReference type="AlphaFoldDB" id="A0AAD9MVF7"/>
<proteinExistence type="predicted"/>
<comment type="caution">
    <text evidence="2">The sequence shown here is derived from an EMBL/GenBank/DDBJ whole genome shotgun (WGS) entry which is preliminary data.</text>
</comment>
<protein>
    <submittedName>
        <fullName evidence="2">Uncharacterized protein</fullName>
    </submittedName>
</protein>
<organism evidence="2 3">
    <name type="scientific">Paralvinella palmiformis</name>
    <dbReference type="NCBI Taxonomy" id="53620"/>
    <lineage>
        <taxon>Eukaryota</taxon>
        <taxon>Metazoa</taxon>
        <taxon>Spiralia</taxon>
        <taxon>Lophotrochozoa</taxon>
        <taxon>Annelida</taxon>
        <taxon>Polychaeta</taxon>
        <taxon>Sedentaria</taxon>
        <taxon>Canalipalpata</taxon>
        <taxon>Terebellida</taxon>
        <taxon>Terebelliformia</taxon>
        <taxon>Alvinellidae</taxon>
        <taxon>Paralvinella</taxon>
    </lineage>
</organism>
<feature type="region of interest" description="Disordered" evidence="1">
    <location>
        <begin position="114"/>
        <end position="134"/>
    </location>
</feature>
<evidence type="ECO:0000313" key="3">
    <source>
        <dbReference type="Proteomes" id="UP001208570"/>
    </source>
</evidence>
<name>A0AAD9MVF7_9ANNE</name>
<sequence length="159" mass="17204">MKPPSKQAELKLQQALRAAAIADEKLKEAGLLPEGVGRSLQDIRLRDQHDAGVGRAAAIEAIEEEGFTQTHFTSSKNTKPTSGNILPTHDNAIFGSMTLELPETDPAKILKAGPCDPKSLMHPSDDEWGVSDQPTMVEKNGCRKKLSGQQIAASDYDQE</sequence>
<feature type="region of interest" description="Disordered" evidence="1">
    <location>
        <begin position="68"/>
        <end position="89"/>
    </location>
</feature>
<dbReference type="Proteomes" id="UP001208570">
    <property type="component" value="Unassembled WGS sequence"/>
</dbReference>
<feature type="compositionally biased region" description="Polar residues" evidence="1">
    <location>
        <begin position="68"/>
        <end position="85"/>
    </location>
</feature>
<keyword evidence="3" id="KW-1185">Reference proteome</keyword>
<reference evidence="2" key="1">
    <citation type="journal article" date="2023" name="Mol. Biol. Evol.">
        <title>Third-Generation Sequencing Reveals the Adaptive Role of the Epigenome in Three Deep-Sea Polychaetes.</title>
        <authorList>
            <person name="Perez M."/>
            <person name="Aroh O."/>
            <person name="Sun Y."/>
            <person name="Lan Y."/>
            <person name="Juniper S.K."/>
            <person name="Young C.R."/>
            <person name="Angers B."/>
            <person name="Qian P.Y."/>
        </authorList>
    </citation>
    <scope>NUCLEOTIDE SEQUENCE</scope>
    <source>
        <strain evidence="2">P08H-3</strain>
    </source>
</reference>
<dbReference type="EMBL" id="JAODUP010000669">
    <property type="protein sequence ID" value="KAK2145598.1"/>
    <property type="molecule type" value="Genomic_DNA"/>
</dbReference>
<evidence type="ECO:0000256" key="1">
    <source>
        <dbReference type="SAM" id="MobiDB-lite"/>
    </source>
</evidence>
<accession>A0AAD9MVF7</accession>
<evidence type="ECO:0000313" key="2">
    <source>
        <dbReference type="EMBL" id="KAK2145598.1"/>
    </source>
</evidence>